<proteinExistence type="predicted"/>
<dbReference type="PANTHER" id="PTHR19136:SF81">
    <property type="entry name" value="MOLYBDENUM COFACTOR GUANYLYLTRANSFERASE"/>
    <property type="match status" value="1"/>
</dbReference>
<evidence type="ECO:0000259" key="3">
    <source>
        <dbReference type="Pfam" id="PF12804"/>
    </source>
</evidence>
<dbReference type="InterPro" id="IPR029044">
    <property type="entry name" value="Nucleotide-diphossugar_trans"/>
</dbReference>
<dbReference type="Pfam" id="PF12804">
    <property type="entry name" value="NTP_transf_3"/>
    <property type="match status" value="1"/>
</dbReference>
<name>A0ABP8Y8W6_9MICO</name>
<gene>
    <name evidence="4" type="ORF">GCM10025782_18990</name>
</gene>
<protein>
    <recommendedName>
        <fullName evidence="3">MobA-like NTP transferase domain-containing protein</fullName>
    </recommendedName>
</protein>
<keyword evidence="1" id="KW-0808">Transferase</keyword>
<accession>A0ABP8Y8W6</accession>
<dbReference type="Proteomes" id="UP001500556">
    <property type="component" value="Unassembled WGS sequence"/>
</dbReference>
<evidence type="ECO:0000256" key="1">
    <source>
        <dbReference type="ARBA" id="ARBA00022679"/>
    </source>
</evidence>
<dbReference type="PANTHER" id="PTHR19136">
    <property type="entry name" value="MOLYBDENUM COFACTOR GUANYLYLTRANSFERASE"/>
    <property type="match status" value="1"/>
</dbReference>
<evidence type="ECO:0000313" key="4">
    <source>
        <dbReference type="EMBL" id="GAA4721484.1"/>
    </source>
</evidence>
<comment type="caution">
    <text evidence="4">The sequence shown here is derived from an EMBL/GenBank/DDBJ whole genome shotgun (WGS) entry which is preliminary data.</text>
</comment>
<feature type="domain" description="MobA-like NTP transferase" evidence="3">
    <location>
        <begin position="6"/>
        <end position="147"/>
    </location>
</feature>
<keyword evidence="5" id="KW-1185">Reference proteome</keyword>
<sequence>MTTVTAVVLCGGAGTRFGGDKTRAVLGSTTVLDHLVRALPPTWTVVCVGEPRELSRPVRWCREEPPGGGPVAALAAALPHVTDPVVVALGGDMPYAAAPAPSLVARLAAEQDLDAVVGRDAGGRLQPLLAAYRLEALRAAVPDPPGGTPLMRVLDRMRSAVVPLEAPGTLDVDTPADLEDARHRLDP</sequence>
<evidence type="ECO:0000313" key="5">
    <source>
        <dbReference type="Proteomes" id="UP001500556"/>
    </source>
</evidence>
<feature type="region of interest" description="Disordered" evidence="2">
    <location>
        <begin position="167"/>
        <end position="187"/>
    </location>
</feature>
<organism evidence="4 5">
    <name type="scientific">Pedococcus ginsenosidimutans</name>
    <dbReference type="NCBI Taxonomy" id="490570"/>
    <lineage>
        <taxon>Bacteria</taxon>
        <taxon>Bacillati</taxon>
        <taxon>Actinomycetota</taxon>
        <taxon>Actinomycetes</taxon>
        <taxon>Micrococcales</taxon>
        <taxon>Intrasporangiaceae</taxon>
        <taxon>Pedococcus</taxon>
    </lineage>
</organism>
<dbReference type="SUPFAM" id="SSF53448">
    <property type="entry name" value="Nucleotide-diphospho-sugar transferases"/>
    <property type="match status" value="1"/>
</dbReference>
<evidence type="ECO:0000256" key="2">
    <source>
        <dbReference type="SAM" id="MobiDB-lite"/>
    </source>
</evidence>
<dbReference type="EMBL" id="BAABLO010000005">
    <property type="protein sequence ID" value="GAA4721484.1"/>
    <property type="molecule type" value="Genomic_DNA"/>
</dbReference>
<dbReference type="RefSeq" id="WP_345502780.1">
    <property type="nucleotide sequence ID" value="NZ_BAABLO010000005.1"/>
</dbReference>
<dbReference type="Gene3D" id="3.90.550.10">
    <property type="entry name" value="Spore Coat Polysaccharide Biosynthesis Protein SpsA, Chain A"/>
    <property type="match status" value="1"/>
</dbReference>
<dbReference type="InterPro" id="IPR025877">
    <property type="entry name" value="MobA-like_NTP_Trfase"/>
</dbReference>
<reference evidence="5" key="1">
    <citation type="journal article" date="2019" name="Int. J. Syst. Evol. Microbiol.">
        <title>The Global Catalogue of Microorganisms (GCM) 10K type strain sequencing project: providing services to taxonomists for standard genome sequencing and annotation.</title>
        <authorList>
            <consortium name="The Broad Institute Genomics Platform"/>
            <consortium name="The Broad Institute Genome Sequencing Center for Infectious Disease"/>
            <person name="Wu L."/>
            <person name="Ma J."/>
        </authorList>
    </citation>
    <scope>NUCLEOTIDE SEQUENCE [LARGE SCALE GENOMIC DNA]</scope>
    <source>
        <strain evidence="5">JCM 18961</strain>
    </source>
</reference>